<dbReference type="PRINTS" id="PR00379">
    <property type="entry name" value="INTEIN"/>
</dbReference>
<dbReference type="InterPro" id="IPR003586">
    <property type="entry name" value="Hint_dom_C"/>
</dbReference>
<dbReference type="Gene3D" id="3.30.565.10">
    <property type="entry name" value="Histidine kinase-like ATPase, C-terminal domain"/>
    <property type="match status" value="2"/>
</dbReference>
<comment type="similarity">
    <text evidence="8">Belongs to the TOP6B family.</text>
</comment>
<keyword evidence="2" id="KW-0068">Autocatalytic cleavage</keyword>
<dbReference type="Pfam" id="PF02518">
    <property type="entry name" value="HATPase_c"/>
    <property type="match status" value="1"/>
</dbReference>
<comment type="function">
    <text evidence="8">Relaxes both positive and negative superturns and exhibits a strong decatenase activity.</text>
</comment>
<dbReference type="SUPFAM" id="SSF54211">
    <property type="entry name" value="Ribosomal protein S5 domain 2-like"/>
    <property type="match status" value="1"/>
</dbReference>
<dbReference type="Gene3D" id="6.10.20.80">
    <property type="match status" value="1"/>
</dbReference>
<dbReference type="InterPro" id="IPR003594">
    <property type="entry name" value="HATPase_dom"/>
</dbReference>
<evidence type="ECO:0000313" key="14">
    <source>
        <dbReference type="Proteomes" id="UP000282007"/>
    </source>
</evidence>
<dbReference type="RefSeq" id="WP_121919373.1">
    <property type="nucleotide sequence ID" value="NZ_CP034145.1"/>
</dbReference>
<dbReference type="SUPFAM" id="SSF51294">
    <property type="entry name" value="Hedgehog/intein (Hint) domain"/>
    <property type="match status" value="1"/>
</dbReference>
<dbReference type="InterPro" id="IPR006142">
    <property type="entry name" value="INTEIN"/>
</dbReference>
<organism evidence="11 14">
    <name type="scientific">Haloplanus aerogenes</name>
    <dbReference type="NCBI Taxonomy" id="660522"/>
    <lineage>
        <taxon>Archaea</taxon>
        <taxon>Methanobacteriati</taxon>
        <taxon>Methanobacteriota</taxon>
        <taxon>Stenosarchaea group</taxon>
        <taxon>Halobacteria</taxon>
        <taxon>Halobacteriales</taxon>
        <taxon>Haloferacaceae</taxon>
        <taxon>Haloplanus</taxon>
    </lineage>
</organism>
<evidence type="ECO:0000256" key="9">
    <source>
        <dbReference type="SAM" id="Coils"/>
    </source>
</evidence>
<evidence type="ECO:0000256" key="3">
    <source>
        <dbReference type="ARBA" id="ARBA00022840"/>
    </source>
</evidence>
<evidence type="ECO:0000313" key="11">
    <source>
        <dbReference type="EMBL" id="AZH25839.1"/>
    </source>
</evidence>
<dbReference type="CDD" id="cd00823">
    <property type="entry name" value="TopoIIB_Trans"/>
    <property type="match status" value="1"/>
</dbReference>
<dbReference type="GO" id="GO:0003918">
    <property type="term" value="F:DNA topoisomerase type II (double strand cut, ATP-hydrolyzing) activity"/>
    <property type="evidence" value="ECO:0007669"/>
    <property type="project" value="UniProtKB-UniRule"/>
</dbReference>
<feature type="domain" description="DOD-type homing endonuclease" evidence="10">
    <location>
        <begin position="362"/>
        <end position="494"/>
    </location>
</feature>
<dbReference type="Proteomes" id="UP000277326">
    <property type="component" value="Unassembled WGS sequence"/>
</dbReference>
<dbReference type="Pfam" id="PF14890">
    <property type="entry name" value="Intein_splicing"/>
    <property type="match status" value="1"/>
</dbReference>
<dbReference type="InterPro" id="IPR006141">
    <property type="entry name" value="Intein_N"/>
</dbReference>
<dbReference type="GO" id="GO:0006260">
    <property type="term" value="P:DNA replication"/>
    <property type="evidence" value="ECO:0007669"/>
    <property type="project" value="UniProtKB-UniRule"/>
</dbReference>
<dbReference type="Gene3D" id="3.30.230.10">
    <property type="match status" value="1"/>
</dbReference>
<dbReference type="SMART" id="SM00305">
    <property type="entry name" value="HintC"/>
    <property type="match status" value="1"/>
</dbReference>
<dbReference type="InterPro" id="IPR027434">
    <property type="entry name" value="Homing_endonucl"/>
</dbReference>
<dbReference type="CDD" id="cd00081">
    <property type="entry name" value="Hint"/>
    <property type="match status" value="1"/>
</dbReference>
<dbReference type="EC" id="5.6.2.2" evidence="8"/>
<dbReference type="InterPro" id="IPR040494">
    <property type="entry name" value="Top6b_C"/>
</dbReference>
<dbReference type="GO" id="GO:0006265">
    <property type="term" value="P:DNA topological change"/>
    <property type="evidence" value="ECO:0007669"/>
    <property type="project" value="UniProtKB-UniRule"/>
</dbReference>
<dbReference type="Proteomes" id="UP000282007">
    <property type="component" value="Chromosome"/>
</dbReference>
<dbReference type="InterPro" id="IPR003587">
    <property type="entry name" value="Hint_dom_N"/>
</dbReference>
<dbReference type="InterPro" id="IPR015320">
    <property type="entry name" value="TopoVI_B_transducer"/>
</dbReference>
<evidence type="ECO:0000256" key="4">
    <source>
        <dbReference type="ARBA" id="ARBA00023000"/>
    </source>
</evidence>
<feature type="binding site" evidence="8">
    <location>
        <position position="1199"/>
    </location>
    <ligand>
        <name>ATP</name>
        <dbReference type="ChEBI" id="CHEBI:30616"/>
    </ligand>
</feature>
<evidence type="ECO:0000259" key="10">
    <source>
        <dbReference type="PROSITE" id="PS50819"/>
    </source>
</evidence>
<evidence type="ECO:0000256" key="7">
    <source>
        <dbReference type="ARBA" id="ARBA00023235"/>
    </source>
</evidence>
<dbReference type="GO" id="GO:0003677">
    <property type="term" value="F:DNA binding"/>
    <property type="evidence" value="ECO:0007669"/>
    <property type="project" value="UniProtKB-UniRule"/>
</dbReference>
<dbReference type="PROSITE" id="PS50817">
    <property type="entry name" value="INTEIN_N_TER"/>
    <property type="match status" value="1"/>
</dbReference>
<dbReference type="Gene3D" id="2.170.16.10">
    <property type="entry name" value="Hedgehog/Intein (Hint) domain"/>
    <property type="match status" value="1"/>
</dbReference>
<dbReference type="GO" id="GO:0004519">
    <property type="term" value="F:endonuclease activity"/>
    <property type="evidence" value="ECO:0007669"/>
    <property type="project" value="InterPro"/>
</dbReference>
<dbReference type="SUPFAM" id="SSF55608">
    <property type="entry name" value="Homing endonucleases"/>
    <property type="match status" value="1"/>
</dbReference>
<evidence type="ECO:0000313" key="13">
    <source>
        <dbReference type="Proteomes" id="UP000277326"/>
    </source>
</evidence>
<gene>
    <name evidence="8" type="primary">top6B</name>
    <name evidence="12" type="ORF">ATH50_0681</name>
    <name evidence="11" type="ORF">DU502_10825</name>
</gene>
<keyword evidence="9" id="KW-0175">Coiled coil</keyword>
<dbReference type="GO" id="GO:0005524">
    <property type="term" value="F:ATP binding"/>
    <property type="evidence" value="ECO:0007669"/>
    <property type="project" value="UniProtKB-UniRule"/>
</dbReference>
<dbReference type="GeneID" id="38471785"/>
<accession>A0A3G8QWM2</accession>
<feature type="coiled-coil region" evidence="9">
    <location>
        <begin position="1209"/>
        <end position="1236"/>
    </location>
</feature>
<dbReference type="HAMAP" id="MF_00322">
    <property type="entry name" value="Top6B"/>
    <property type="match status" value="1"/>
</dbReference>
<keyword evidence="14" id="KW-1185">Reference proteome</keyword>
<dbReference type="Gene3D" id="2.60.40.2960">
    <property type="match status" value="1"/>
</dbReference>
<dbReference type="OrthoDB" id="65493at2157"/>
<dbReference type="EMBL" id="REFS01000001">
    <property type="protein sequence ID" value="RMB25584.1"/>
    <property type="molecule type" value="Genomic_DNA"/>
</dbReference>
<dbReference type="SMART" id="SM00306">
    <property type="entry name" value="HintN"/>
    <property type="match status" value="1"/>
</dbReference>
<keyword evidence="3 8" id="KW-0067">ATP-binding</keyword>
<reference evidence="11 14" key="2">
    <citation type="submission" date="2018-07" db="EMBL/GenBank/DDBJ databases">
        <title>Genome sequences of Haloplanus aerogenes JCM 16430T.</title>
        <authorList>
            <person name="Kim Y.B."/>
            <person name="Roh S.W."/>
        </authorList>
    </citation>
    <scope>NUCLEOTIDE SEQUENCE [LARGE SCALE GENOMIC DNA]</scope>
    <source>
        <strain evidence="11 14">JCM 16430</strain>
    </source>
</reference>
<reference evidence="12" key="3">
    <citation type="submission" date="2018-10" db="EMBL/GenBank/DDBJ databases">
        <authorList>
            <person name="Whitman W."/>
            <person name="Huntemann M."/>
            <person name="Clum A."/>
            <person name="Pillay M."/>
            <person name="Palaniappan K."/>
            <person name="Varghese N."/>
            <person name="Mikhailova N."/>
            <person name="Stamatis D."/>
            <person name="Reddy T."/>
            <person name="Daum C."/>
            <person name="Shapiro N."/>
            <person name="Ivanova N."/>
            <person name="Kyrpides N."/>
            <person name="Woyke T."/>
        </authorList>
    </citation>
    <scope>NUCLEOTIDE SEQUENCE</scope>
    <source>
        <strain evidence="12">CGMCC 1.10124</strain>
    </source>
</reference>
<reference evidence="12 13" key="1">
    <citation type="journal article" date="2015" name="Stand. Genomic Sci.">
        <title>Genomic Encyclopedia of Bacterial and Archaeal Type Strains, Phase III: the genomes of soil and plant-associated and newly described type strains.</title>
        <authorList>
            <person name="Whitman W.B."/>
            <person name="Woyke T."/>
            <person name="Klenk H.P."/>
            <person name="Zhou Y."/>
            <person name="Lilburn T.G."/>
            <person name="Beck B.J."/>
            <person name="De Vos P."/>
            <person name="Vandamme P."/>
            <person name="Eisen J.A."/>
            <person name="Garrity G."/>
            <person name="Hugenholtz P."/>
            <person name="Kyrpides N.C."/>
        </authorList>
    </citation>
    <scope>NUCLEOTIDE SEQUENCE [LARGE SCALE GENOMIC DNA]</scope>
    <source>
        <strain evidence="12 13">CGMCC 1.10124</strain>
    </source>
</reference>
<dbReference type="PANTHER" id="PTHR48444">
    <property type="entry name" value="DNA TOPOISOMERASE 6 SUBUNIT B"/>
    <property type="match status" value="1"/>
</dbReference>
<keyword evidence="6 8" id="KW-0238">DNA-binding</keyword>
<dbReference type="InterPro" id="IPR020568">
    <property type="entry name" value="Ribosomal_Su5_D2-typ_SF"/>
</dbReference>
<dbReference type="Pfam" id="PF18000">
    <property type="entry name" value="Top6b_C"/>
    <property type="match status" value="1"/>
</dbReference>
<comment type="caution">
    <text evidence="8">Lacks conserved residue(s) required for the propagation of feature annotation.</text>
</comment>
<name>A0A3G8QWM2_9EURY</name>
<keyword evidence="7 8" id="KW-0413">Isomerase</keyword>
<evidence type="ECO:0000256" key="1">
    <source>
        <dbReference type="ARBA" id="ARBA00022741"/>
    </source>
</evidence>
<dbReference type="GO" id="GO:0016539">
    <property type="term" value="P:intein-mediated protein splicing"/>
    <property type="evidence" value="ECO:0007669"/>
    <property type="project" value="InterPro"/>
</dbReference>
<evidence type="ECO:0000256" key="2">
    <source>
        <dbReference type="ARBA" id="ARBA00022813"/>
    </source>
</evidence>
<dbReference type="InterPro" id="IPR005734">
    <property type="entry name" value="TopoVI_B"/>
</dbReference>
<evidence type="ECO:0000256" key="5">
    <source>
        <dbReference type="ARBA" id="ARBA00023029"/>
    </source>
</evidence>
<dbReference type="Gene3D" id="3.10.28.10">
    <property type="entry name" value="Homing endonucleases"/>
    <property type="match status" value="1"/>
</dbReference>
<dbReference type="EMBL" id="CP034145">
    <property type="protein sequence ID" value="AZH25839.1"/>
    <property type="molecule type" value="Genomic_DNA"/>
</dbReference>
<keyword evidence="4" id="KW-0651">Protein splicing</keyword>
<dbReference type="InterPro" id="IPR014721">
    <property type="entry name" value="Ribsml_uS5_D2-typ_fold_subgr"/>
</dbReference>
<dbReference type="PANTHER" id="PTHR48444:SF1">
    <property type="entry name" value="DNA TOPOISOMERASE 6 SUBUNIT B"/>
    <property type="match status" value="1"/>
</dbReference>
<keyword evidence="1 8" id="KW-0547">Nucleotide-binding</keyword>
<dbReference type="KEGG" id="haer:DU502_10825"/>
<evidence type="ECO:0000256" key="8">
    <source>
        <dbReference type="HAMAP-Rule" id="MF_00322"/>
    </source>
</evidence>
<sequence>MTSFQSTLGEEGGIAEELAENQRAISIAEFFEKNKHMLGFDSGARGLVTAVKEAVDNALDATEEAGIAPDIYVEIAEAGDYYKLVVEDNGPGITKEQIPRVFGKLLYGSRFHAREQSLTPDQRLLVRRGGDVEVVPIGVLCDAYLPADGEGTAPIPDDIEAPSFDRETHEMTWEPVTHAIRHETAEQTYEITTEKGRTVEVTGNHSVFGVTKDGETTEVRAGELEPGDAILTPRRLPSSDGTVESVNLLEHITVDQLDGRRVYVYGFDEETLAEIRTGETIRKKPNPDSDRERYYYRYDGVDILRDSLEQNYVEKGYLPAETVLELGWEEKAADCEFKTYQVGGDETTVPVSIPVDDAFVKLLAYYVSEGHTDDRQIGLTFGSHEAELIESTERAVAGITGSTTTVERNRNSTRVKAFGSPLAMFLESACGDAATNKRIPGFVFEMAPEYRRRFVAALYEGDGSDSHPSNELSHTTTSETLARQLSVLWNMQGVLASTEVHENASGYADDPSPTYRTKVYSDDATVSDVFEATTDPGEQGYKRIPVSLLDDVRVEDVPHETVPDTIPGLLMGAGVGSKVEHAEVYRSLIERSLAGEHVEEPRYVHSLVENGLLDDDHQPTELLEELWETLTNLHGLTDSDMCLLPVKSVEETEPPEYVYDISVPGATGRDENFVVVNEGALSVKNSRGQQGIGISAAVLYSQLTSGKPAKITSRTQGSADAEYFELIVDTDDNEPEIREDRTTSWDRPHGTRIELEMEANMRARNQLHDYIKHTAVVNPHARVELREPGLDEPLKFERGTDQLPAETEEIRPHPHGVELGTLLKMLDATESYSVSGFLQSEFTRVGGKTATKVCDRFRDNHFGREMAWTTPNPHDEADVEDATIDAVANKSADATEWFGEKVAETVGDRERIAHHELVGIVENLADAAEDEFGETFGSTVRENAVDAAWAELTRPDLLTASLYERIDAATSTRKDDAAVQGLAERLADKFAEADDPRHRATRGELVAYVDRSADRVEEAEDATFGETARENVVDAIWTHMRTVPDDLPKVKSIADDRDTASELLEAMRETDILAPPTDCLSPITDELVEAGLRKEFDADFYAASTRDAEVHGGDPFIVEAGIAYGGDLEHEGSVDVMRFANRVPLVYQRGACAITDVVKTIGWRNYGLDQPGGSGLPSGPAVIMVHVASTNVPFTSESKDAVANVPEIEDEIELAIREAARELKSYLNRRRSLEKRRKKQDVLGRILPEMADKLAAVTGRERPNIDGALGRIMNNVIVERAVDDGTVTLAIRNHSDRKETLDVTDIVTAEPTAVSDGASVVDLEGEWFVQWSPSVSAGETATLTYEVGDDATFDIDIEGVESEKLTVNT</sequence>
<dbReference type="Gene3D" id="1.10.8.50">
    <property type="match status" value="1"/>
</dbReference>
<protein>
    <recommendedName>
        <fullName evidence="8">Type 2 DNA topoisomerase 6 subunit B</fullName>
        <ecNumber evidence="8">5.6.2.2</ecNumber>
    </recommendedName>
    <alternativeName>
        <fullName evidence="8">Type II DNA topoisomerase VI subunit B</fullName>
        <shortName evidence="8">TopoVI-B</shortName>
    </alternativeName>
</protein>
<evidence type="ECO:0000256" key="6">
    <source>
        <dbReference type="ARBA" id="ARBA00023125"/>
    </source>
</evidence>
<evidence type="ECO:0000313" key="12">
    <source>
        <dbReference type="EMBL" id="RMB25584.1"/>
    </source>
</evidence>
<keyword evidence="5 8" id="KW-0799">Topoisomerase</keyword>
<dbReference type="NCBIfam" id="NF003218">
    <property type="entry name" value="PRK04184.1"/>
    <property type="match status" value="1"/>
</dbReference>
<feature type="binding site" evidence="8">
    <location>
        <begin position="688"/>
        <end position="695"/>
    </location>
    <ligand>
        <name>ATP</name>
        <dbReference type="ChEBI" id="CHEBI:30616"/>
    </ligand>
</feature>
<dbReference type="InterPro" id="IPR036890">
    <property type="entry name" value="HATPase_C_sf"/>
</dbReference>
<dbReference type="InterPro" id="IPR036844">
    <property type="entry name" value="Hint_dom_sf"/>
</dbReference>
<comment type="catalytic activity">
    <reaction evidence="8">
        <text>ATP-dependent breakage, passage and rejoining of double-stranded DNA.</text>
        <dbReference type="EC" id="5.6.2.2"/>
    </reaction>
</comment>
<feature type="binding site" evidence="8">
    <location>
        <position position="57"/>
    </location>
    <ligand>
        <name>ATP</name>
        <dbReference type="ChEBI" id="CHEBI:30616"/>
    </ligand>
</feature>
<comment type="subunit">
    <text evidence="8">Homodimer. Heterotetramer of two Top6A and two Top6B chains.</text>
</comment>
<dbReference type="PROSITE" id="PS50819">
    <property type="entry name" value="INTEIN_ENDONUCLEASE"/>
    <property type="match status" value="1"/>
</dbReference>
<proteinExistence type="inferred from homology"/>
<dbReference type="NCBIfam" id="TIGR01445">
    <property type="entry name" value="intein_Nterm"/>
    <property type="match status" value="1"/>
</dbReference>
<dbReference type="InterPro" id="IPR004042">
    <property type="entry name" value="Intein_endonuc_central"/>
</dbReference>
<dbReference type="SUPFAM" id="SSF55874">
    <property type="entry name" value="ATPase domain of HSP90 chaperone/DNA topoisomerase II/histidine kinase"/>
    <property type="match status" value="2"/>
</dbReference>
<dbReference type="Pfam" id="PF09239">
    <property type="entry name" value="Topo-VIb_trans"/>
    <property type="match status" value="1"/>
</dbReference>